<sequence length="361" mass="42009">MALSLVNEEWVDNVTLFVVEEDHRNRDHNLMGTNKLKIFYYPTYNVDQQTANIYEFSDFSAAHCLNKSTNNLNLEILKSIHGDIKKYFEIANDQHLIQALCLRQYQVCINELRYYPLFPILQLIECKHIVATSNMPLESIYYHYLGLLPNIIENGIPVVLRIKTEKQQGESSSSNNPHEIAVLQKKKEIEKFDIFFEQIGGENYFENIIKYEASIFNFAFQNNKQIIFVSFGTMIDSRHLTDIQINNLVKNFGLFSNYIFIWAIKDYDNKIYKLNNYDNIKREDRVNQTAILAHPLTILFISHCGINSSLEAVKYGKPLLCAPFIADQFYNSQALASREVAKVVDDRIFENIFQNILDALK</sequence>
<dbReference type="Gene3D" id="3.40.50.2000">
    <property type="entry name" value="Glycogen Phosphorylase B"/>
    <property type="match status" value="1"/>
</dbReference>
<comment type="catalytic activity">
    <reaction evidence="5">
        <text>glucuronate acceptor + UDP-alpha-D-glucuronate = acceptor beta-D-glucuronoside + UDP + H(+)</text>
        <dbReference type="Rhea" id="RHEA:21032"/>
        <dbReference type="ChEBI" id="CHEBI:15378"/>
        <dbReference type="ChEBI" id="CHEBI:58052"/>
        <dbReference type="ChEBI" id="CHEBI:58223"/>
        <dbReference type="ChEBI" id="CHEBI:132367"/>
        <dbReference type="ChEBI" id="CHEBI:132368"/>
        <dbReference type="EC" id="2.4.1.17"/>
    </reaction>
</comment>
<keyword evidence="3" id="KW-0328">Glycosyltransferase</keyword>
<evidence type="ECO:0000256" key="2">
    <source>
        <dbReference type="ARBA" id="ARBA00012544"/>
    </source>
</evidence>
<protein>
    <recommendedName>
        <fullName evidence="2">glucuronosyltransferase</fullName>
        <ecNumber evidence="2">2.4.1.17</ecNumber>
    </recommendedName>
</protein>
<dbReference type="WBParaSite" id="Minc3s09382g43158">
    <property type="protein sequence ID" value="Minc3s09382g43158"/>
    <property type="gene ID" value="Minc3s09382g43158"/>
</dbReference>
<dbReference type="GO" id="GO:0015020">
    <property type="term" value="F:glucuronosyltransferase activity"/>
    <property type="evidence" value="ECO:0007669"/>
    <property type="project" value="UniProtKB-EC"/>
</dbReference>
<accession>A0A914NYV8</accession>
<evidence type="ECO:0000256" key="4">
    <source>
        <dbReference type="ARBA" id="ARBA00022679"/>
    </source>
</evidence>
<organism evidence="6 7">
    <name type="scientific">Meloidogyne incognita</name>
    <name type="common">Southern root-knot nematode worm</name>
    <name type="synonym">Oxyuris incognita</name>
    <dbReference type="NCBI Taxonomy" id="6306"/>
    <lineage>
        <taxon>Eukaryota</taxon>
        <taxon>Metazoa</taxon>
        <taxon>Ecdysozoa</taxon>
        <taxon>Nematoda</taxon>
        <taxon>Chromadorea</taxon>
        <taxon>Rhabditida</taxon>
        <taxon>Tylenchina</taxon>
        <taxon>Tylenchomorpha</taxon>
        <taxon>Tylenchoidea</taxon>
        <taxon>Meloidogynidae</taxon>
        <taxon>Meloidogyninae</taxon>
        <taxon>Meloidogyne</taxon>
        <taxon>Meloidogyne incognita group</taxon>
    </lineage>
</organism>
<evidence type="ECO:0000313" key="6">
    <source>
        <dbReference type="Proteomes" id="UP000887563"/>
    </source>
</evidence>
<reference evidence="7" key="1">
    <citation type="submission" date="2022-11" db="UniProtKB">
        <authorList>
            <consortium name="WormBaseParasite"/>
        </authorList>
    </citation>
    <scope>IDENTIFICATION</scope>
</reference>
<proteinExistence type="inferred from homology"/>
<dbReference type="PANTHER" id="PTHR48043">
    <property type="entry name" value="EG:EG0003.4 PROTEIN-RELATED"/>
    <property type="match status" value="1"/>
</dbReference>
<dbReference type="InterPro" id="IPR050271">
    <property type="entry name" value="UDP-glycosyltransferase"/>
</dbReference>
<dbReference type="SUPFAM" id="SSF53756">
    <property type="entry name" value="UDP-Glycosyltransferase/glycogen phosphorylase"/>
    <property type="match status" value="1"/>
</dbReference>
<evidence type="ECO:0000256" key="3">
    <source>
        <dbReference type="ARBA" id="ARBA00022676"/>
    </source>
</evidence>
<dbReference type="Pfam" id="PF00201">
    <property type="entry name" value="UDPGT"/>
    <property type="match status" value="1"/>
</dbReference>
<name>A0A914NYV8_MELIC</name>
<dbReference type="Proteomes" id="UP000887563">
    <property type="component" value="Unplaced"/>
</dbReference>
<evidence type="ECO:0000256" key="5">
    <source>
        <dbReference type="ARBA" id="ARBA00047475"/>
    </source>
</evidence>
<keyword evidence="4" id="KW-0808">Transferase</keyword>
<dbReference type="InterPro" id="IPR002213">
    <property type="entry name" value="UDP_glucos_trans"/>
</dbReference>
<keyword evidence="6" id="KW-1185">Reference proteome</keyword>
<dbReference type="PANTHER" id="PTHR48043:SF145">
    <property type="entry name" value="FI06409P-RELATED"/>
    <property type="match status" value="1"/>
</dbReference>
<comment type="similarity">
    <text evidence="1">Belongs to the UDP-glycosyltransferase family.</text>
</comment>
<evidence type="ECO:0000313" key="7">
    <source>
        <dbReference type="WBParaSite" id="Minc3s09382g43158"/>
    </source>
</evidence>
<evidence type="ECO:0000256" key="1">
    <source>
        <dbReference type="ARBA" id="ARBA00009995"/>
    </source>
</evidence>
<dbReference type="AlphaFoldDB" id="A0A914NYV8"/>
<dbReference type="EC" id="2.4.1.17" evidence="2"/>